<dbReference type="EMBL" id="JAQQWM010000002">
    <property type="protein sequence ID" value="KAK8078233.1"/>
    <property type="molecule type" value="Genomic_DNA"/>
</dbReference>
<evidence type="ECO:0000256" key="1">
    <source>
        <dbReference type="SAM" id="MobiDB-lite"/>
    </source>
</evidence>
<evidence type="ECO:0000313" key="3">
    <source>
        <dbReference type="Proteomes" id="UP001446871"/>
    </source>
</evidence>
<dbReference type="Proteomes" id="UP001446871">
    <property type="component" value="Unassembled WGS sequence"/>
</dbReference>
<name>A0ABR1W443_9PEZI</name>
<organism evidence="2 3">
    <name type="scientific">Apiospora saccharicola</name>
    <dbReference type="NCBI Taxonomy" id="335842"/>
    <lineage>
        <taxon>Eukaryota</taxon>
        <taxon>Fungi</taxon>
        <taxon>Dikarya</taxon>
        <taxon>Ascomycota</taxon>
        <taxon>Pezizomycotina</taxon>
        <taxon>Sordariomycetes</taxon>
        <taxon>Xylariomycetidae</taxon>
        <taxon>Amphisphaeriales</taxon>
        <taxon>Apiosporaceae</taxon>
        <taxon>Apiospora</taxon>
    </lineage>
</organism>
<sequence length="207" mass="23899">MTELSVTEWNKLYTQQKIAIRKLFDEYDRRIQYAARRFDILSIVFSSWDASQKPPVPVVSHPKLDVFSSLFAPSNNHEASGSKRARSPDSEDDAQRPRKKKKNQSNNDSDQDPPEDMEALAQHIMAREASIAEHYKKQNKDIVIFLVRKYLYNVSRIEPWSPEDDGKDRVFISDITTPKAGGDSLDQCIGVLNELKSAYETHKRNKW</sequence>
<keyword evidence="3" id="KW-1185">Reference proteome</keyword>
<evidence type="ECO:0000313" key="2">
    <source>
        <dbReference type="EMBL" id="KAK8078233.1"/>
    </source>
</evidence>
<gene>
    <name evidence="2" type="ORF">PG996_004403</name>
</gene>
<accession>A0ABR1W443</accession>
<reference evidence="2 3" key="1">
    <citation type="submission" date="2023-01" db="EMBL/GenBank/DDBJ databases">
        <title>Analysis of 21 Apiospora genomes using comparative genomics revels a genus with tremendous synthesis potential of carbohydrate active enzymes and secondary metabolites.</title>
        <authorList>
            <person name="Sorensen T."/>
        </authorList>
    </citation>
    <scope>NUCLEOTIDE SEQUENCE [LARGE SCALE GENOMIC DNA]</scope>
    <source>
        <strain evidence="2 3">CBS 83171</strain>
    </source>
</reference>
<feature type="region of interest" description="Disordered" evidence="1">
    <location>
        <begin position="75"/>
        <end position="116"/>
    </location>
</feature>
<proteinExistence type="predicted"/>
<feature type="compositionally biased region" description="Basic and acidic residues" evidence="1">
    <location>
        <begin position="86"/>
        <end position="96"/>
    </location>
</feature>
<comment type="caution">
    <text evidence="2">The sequence shown here is derived from an EMBL/GenBank/DDBJ whole genome shotgun (WGS) entry which is preliminary data.</text>
</comment>
<protein>
    <submittedName>
        <fullName evidence="2">Uncharacterized protein</fullName>
    </submittedName>
</protein>